<dbReference type="SUPFAM" id="SSF64268">
    <property type="entry name" value="PX domain"/>
    <property type="match status" value="1"/>
</dbReference>
<proteinExistence type="predicted"/>
<feature type="compositionally biased region" description="Basic and acidic residues" evidence="1">
    <location>
        <begin position="7"/>
        <end position="20"/>
    </location>
</feature>
<feature type="compositionally biased region" description="Basic and acidic residues" evidence="1">
    <location>
        <begin position="49"/>
        <end position="62"/>
    </location>
</feature>
<evidence type="ECO:0000259" key="2">
    <source>
        <dbReference type="PROSITE" id="PS50195"/>
    </source>
</evidence>
<comment type="caution">
    <text evidence="3">The sequence shown here is derived from an EMBL/GenBank/DDBJ whole genome shotgun (WGS) entry which is preliminary data.</text>
</comment>
<feature type="compositionally biased region" description="Basic and acidic residues" evidence="1">
    <location>
        <begin position="28"/>
        <end position="38"/>
    </location>
</feature>
<dbReference type="PANTHER" id="PTHR10555">
    <property type="entry name" value="SORTING NEXIN"/>
    <property type="match status" value="1"/>
</dbReference>
<sequence length="582" mass="68607">MSKNKIAKLEQKNKDGENKKEKKKKNKISLEEEIKSESESSFETSSSDIYDKETETKKKPEDNGQESEDSVLDPLNKILQEKENNKTKDQKNVNDNKKQKKGKEKEKEKKNQEEKEKRSNTNKSPQNSTEMDNILLENVHQQINEILHKKEIAYRYEIKVDSPKNLGKGINKFTIYQVFTQKYQLTETQKENPKKKEESESESESESQSESESDSEKEKEQEHEQKEKELNKEQTSVGGNDHNKESESLNTEKYVGFDVKRRYKDFLWLRKNLVKDFPGTVVPTLPGKKIIAKFTDQFVALRRKKLEIFLQKISKHKLLSLSKLFQIFIEKDSLNIFKTEVKRKQSFNGIKTLHNGYLDYNLDENKLEKLEEKVLMWKNYENIFKKLYADTQKIRNLKEKHSTQLMNFGESLAKFGRNLEFRSLVSNCNFLSKKMNRLSIRQIQEISSSQIFFEDAIYEQLQNCNEIGNGYNTRNKTYTAFKSITKKKEKSDEKLTKAKDKQKEEVNQLEKNDLENEKVESFLKIQNRKVTAVFIDEIEKMEKKRNSEIKSMLIDYSQAQLDVAKYSITIWEKNINALKQIN</sequence>
<dbReference type="SMART" id="SM00312">
    <property type="entry name" value="PX"/>
    <property type="match status" value="1"/>
</dbReference>
<dbReference type="EMBL" id="JANTQA010000072">
    <property type="protein sequence ID" value="KAJ3424569.1"/>
    <property type="molecule type" value="Genomic_DNA"/>
</dbReference>
<dbReference type="GO" id="GO:0035091">
    <property type="term" value="F:phosphatidylinositol binding"/>
    <property type="evidence" value="ECO:0007669"/>
    <property type="project" value="InterPro"/>
</dbReference>
<dbReference type="GO" id="GO:0005768">
    <property type="term" value="C:endosome"/>
    <property type="evidence" value="ECO:0007669"/>
    <property type="project" value="TreeGrafter"/>
</dbReference>
<evidence type="ECO:0000256" key="1">
    <source>
        <dbReference type="SAM" id="MobiDB-lite"/>
    </source>
</evidence>
<dbReference type="Pfam" id="PF00787">
    <property type="entry name" value="PX"/>
    <property type="match status" value="1"/>
</dbReference>
<dbReference type="Gene3D" id="1.20.1270.60">
    <property type="entry name" value="Arfaptin homology (AH) domain/BAR domain"/>
    <property type="match status" value="1"/>
</dbReference>
<feature type="compositionally biased region" description="Basic and acidic residues" evidence="1">
    <location>
        <begin position="214"/>
        <end position="232"/>
    </location>
</feature>
<organism evidence="3 4">
    <name type="scientific">Anaeramoeba flamelloides</name>
    <dbReference type="NCBI Taxonomy" id="1746091"/>
    <lineage>
        <taxon>Eukaryota</taxon>
        <taxon>Metamonada</taxon>
        <taxon>Anaeramoebidae</taxon>
        <taxon>Anaeramoeba</taxon>
    </lineage>
</organism>
<feature type="compositionally biased region" description="Basic and acidic residues" evidence="1">
    <location>
        <begin position="79"/>
        <end position="119"/>
    </location>
</feature>
<evidence type="ECO:0000313" key="4">
    <source>
        <dbReference type="Proteomes" id="UP001146793"/>
    </source>
</evidence>
<reference evidence="3" key="1">
    <citation type="submission" date="2022-08" db="EMBL/GenBank/DDBJ databases">
        <title>Novel sulphate-reducing endosymbionts in the free-living metamonad Anaeramoeba.</title>
        <authorList>
            <person name="Jerlstrom-Hultqvist J."/>
            <person name="Cepicka I."/>
            <person name="Gallot-Lavallee L."/>
            <person name="Salas-Leiva D."/>
            <person name="Curtis B.A."/>
            <person name="Zahonova K."/>
            <person name="Pipaliya S."/>
            <person name="Dacks J."/>
            <person name="Roger A.J."/>
        </authorList>
    </citation>
    <scope>NUCLEOTIDE SEQUENCE</scope>
    <source>
        <strain evidence="3">Busselton2</strain>
    </source>
</reference>
<dbReference type="InterPro" id="IPR036871">
    <property type="entry name" value="PX_dom_sf"/>
</dbReference>
<feature type="compositionally biased region" description="Acidic residues" evidence="1">
    <location>
        <begin position="199"/>
        <end position="213"/>
    </location>
</feature>
<accession>A0AAV7YAQ9</accession>
<dbReference type="InterPro" id="IPR027267">
    <property type="entry name" value="AH/BAR_dom_sf"/>
</dbReference>
<feature type="region of interest" description="Disordered" evidence="1">
    <location>
        <begin position="1"/>
        <end position="136"/>
    </location>
</feature>
<dbReference type="Gene3D" id="3.30.1520.10">
    <property type="entry name" value="Phox-like domain"/>
    <property type="match status" value="1"/>
</dbReference>
<gene>
    <name evidence="3" type="ORF">M0812_29292</name>
</gene>
<feature type="compositionally biased region" description="Basic and acidic residues" evidence="1">
    <location>
        <begin position="188"/>
        <end position="198"/>
    </location>
</feature>
<dbReference type="AlphaFoldDB" id="A0AAV7YAQ9"/>
<feature type="compositionally biased region" description="Polar residues" evidence="1">
    <location>
        <begin position="121"/>
        <end position="131"/>
    </location>
</feature>
<feature type="region of interest" description="Disordered" evidence="1">
    <location>
        <begin position="187"/>
        <end position="248"/>
    </location>
</feature>
<evidence type="ECO:0000313" key="3">
    <source>
        <dbReference type="EMBL" id="KAJ3424569.1"/>
    </source>
</evidence>
<dbReference type="PROSITE" id="PS50195">
    <property type="entry name" value="PX"/>
    <property type="match status" value="1"/>
</dbReference>
<protein>
    <submittedName>
        <fullName evidence="3">Sorting nexin</fullName>
    </submittedName>
</protein>
<name>A0AAV7YAQ9_9EUKA</name>
<dbReference type="PANTHER" id="PTHR10555:SF170">
    <property type="entry name" value="FI18122P1"/>
    <property type="match status" value="1"/>
</dbReference>
<dbReference type="InterPro" id="IPR001683">
    <property type="entry name" value="PX_dom"/>
</dbReference>
<dbReference type="Proteomes" id="UP001146793">
    <property type="component" value="Unassembled WGS sequence"/>
</dbReference>
<feature type="domain" description="PX" evidence="2">
    <location>
        <begin position="154"/>
        <end position="335"/>
    </location>
</feature>